<evidence type="ECO:0000313" key="6">
    <source>
        <dbReference type="Proteomes" id="UP000298277"/>
    </source>
</evidence>
<feature type="coiled-coil region" evidence="1">
    <location>
        <begin position="553"/>
        <end position="587"/>
    </location>
</feature>
<feature type="coiled-coil region" evidence="1">
    <location>
        <begin position="150"/>
        <end position="241"/>
    </location>
</feature>
<sequence length="771" mass="88772">MLKSIQMISFGRFSDVKFEFGSDATVFLGKNESGKTTIFDAMRLALGSGLLTASQEPKKSILARYGEKCAEGYKLFGEIPKLTKEAAPQYVHCVSLREGELEFSFLDNRFIKADFLRSRLFNNKVNLEGVSSSLKKIHSPHPNSGEFPQFEKLKTEIEILKSDRTRLVSQINELHSRNRNNLQKDSDSAKDKERVSEIENLLQNIEKENVLENKIQKKNKLLESLSELQKLKLGREKLKENFRYSKDESSSFESIVKEADVLLVSCSASETLLLEKRKNVETKKRESEELQTRSTTLQKMKSRAEEFFEKIESASRENGFKEEIRTESASGNSKLVGLIVSLLGGFGLLGTLITFLVSSASPLLLLTCVSFSGALIGIGFYLFSRKHTEVVIRHSMEKEKEFVKKSSGEWNVTFPETQIPALERLENLRQFLSKQIQNFEFVLQKIDSLKEEIVSLEKECDSIDIKVKRERQKLRELTSSKEAWLSERQVHTIQDYHKRIAEFQAADKHLVEISRRLTSERSVQTPEEVEILYKTELVALDEIPSGPVDENRKTVREMRKKELQSELQNLQDRLNELKLSVRTEDTRIKDSLPEKENELIQTLQKLSDREKEFSDLESRRRSARLAQEIIEEISKDQSVQFSSVASEIEKDLHLLLSERKINVEAIDKKEGIKMQDRSGTLRSIDHLSGGTLAVFYLVFKLFLARKTVPKKGILLLDEPFIHLDPERTETALNYLRNFAKETEYQILFFTKQDELASKIRNCFENTNLIRL</sequence>
<dbReference type="InterPro" id="IPR027417">
    <property type="entry name" value="P-loop_NTPase"/>
</dbReference>
<dbReference type="AlphaFoldDB" id="A0A5F1YL66"/>
<dbReference type="PANTHER" id="PTHR32182">
    <property type="entry name" value="DNA REPLICATION AND REPAIR PROTEIN RECF"/>
    <property type="match status" value="1"/>
</dbReference>
<evidence type="ECO:0000259" key="3">
    <source>
        <dbReference type="Pfam" id="PF13304"/>
    </source>
</evidence>
<dbReference type="Pfam" id="PF13304">
    <property type="entry name" value="AAA_21"/>
    <property type="match status" value="1"/>
</dbReference>
<dbReference type="EMBL" id="RQFA01000046">
    <property type="protein sequence ID" value="TGK33320.1"/>
    <property type="molecule type" value="Genomic_DNA"/>
</dbReference>
<protein>
    <submittedName>
        <fullName evidence="5">DNA repair protein Rad50</fullName>
    </submittedName>
</protein>
<dbReference type="GO" id="GO:0000731">
    <property type="term" value="P:DNA synthesis involved in DNA repair"/>
    <property type="evidence" value="ECO:0007669"/>
    <property type="project" value="TreeGrafter"/>
</dbReference>
<dbReference type="Gene3D" id="3.40.50.300">
    <property type="entry name" value="P-loop containing nucleotide triphosphate hydrolases"/>
    <property type="match status" value="2"/>
</dbReference>
<proteinExistence type="predicted"/>
<feature type="transmembrane region" description="Helical" evidence="2">
    <location>
        <begin position="335"/>
        <end position="357"/>
    </location>
</feature>
<feature type="transmembrane region" description="Helical" evidence="2">
    <location>
        <begin position="363"/>
        <end position="383"/>
    </location>
</feature>
<feature type="domain" description="Rad50/SbcC-type AAA" evidence="4">
    <location>
        <begin position="4"/>
        <end position="240"/>
    </location>
</feature>
<dbReference type="Proteomes" id="UP000298277">
    <property type="component" value="Unassembled WGS sequence"/>
</dbReference>
<evidence type="ECO:0000259" key="4">
    <source>
        <dbReference type="Pfam" id="PF13476"/>
    </source>
</evidence>
<dbReference type="GO" id="GO:0016887">
    <property type="term" value="F:ATP hydrolysis activity"/>
    <property type="evidence" value="ECO:0007669"/>
    <property type="project" value="InterPro"/>
</dbReference>
<evidence type="ECO:0000256" key="1">
    <source>
        <dbReference type="SAM" id="Coils"/>
    </source>
</evidence>
<dbReference type="PANTHER" id="PTHR32182:SF0">
    <property type="entry name" value="DNA REPLICATION AND REPAIR PROTEIN RECF"/>
    <property type="match status" value="1"/>
</dbReference>
<organism evidence="5 6">
    <name type="scientific">Leptospira gomenensis</name>
    <dbReference type="NCBI Taxonomy" id="2484974"/>
    <lineage>
        <taxon>Bacteria</taxon>
        <taxon>Pseudomonadati</taxon>
        <taxon>Spirochaetota</taxon>
        <taxon>Spirochaetia</taxon>
        <taxon>Leptospirales</taxon>
        <taxon>Leptospiraceae</taxon>
        <taxon>Leptospira</taxon>
    </lineage>
</organism>
<evidence type="ECO:0000256" key="2">
    <source>
        <dbReference type="SAM" id="Phobius"/>
    </source>
</evidence>
<dbReference type="Pfam" id="PF13476">
    <property type="entry name" value="AAA_23"/>
    <property type="match status" value="1"/>
</dbReference>
<keyword evidence="2" id="KW-1133">Transmembrane helix</keyword>
<gene>
    <name evidence="5" type="ORF">EHQ17_11035</name>
</gene>
<feature type="domain" description="ATPase AAA-type core" evidence="3">
    <location>
        <begin position="606"/>
        <end position="750"/>
    </location>
</feature>
<dbReference type="InterPro" id="IPR038729">
    <property type="entry name" value="Rad50/SbcC_AAA"/>
</dbReference>
<dbReference type="OrthoDB" id="312458at2"/>
<keyword evidence="6" id="KW-1185">Reference proteome</keyword>
<dbReference type="SUPFAM" id="SSF52540">
    <property type="entry name" value="P-loop containing nucleoside triphosphate hydrolases"/>
    <property type="match status" value="2"/>
</dbReference>
<evidence type="ECO:0000313" key="5">
    <source>
        <dbReference type="EMBL" id="TGK33320.1"/>
    </source>
</evidence>
<comment type="caution">
    <text evidence="5">The sequence shown here is derived from an EMBL/GenBank/DDBJ whole genome shotgun (WGS) entry which is preliminary data.</text>
</comment>
<keyword evidence="2" id="KW-0812">Transmembrane</keyword>
<feature type="coiled-coil region" evidence="1">
    <location>
        <begin position="273"/>
        <end position="317"/>
    </location>
</feature>
<name>A0A5F1YL66_9LEPT</name>
<dbReference type="RefSeq" id="WP_135594566.1">
    <property type="nucleotide sequence ID" value="NZ_RQEZ01000013.1"/>
</dbReference>
<keyword evidence="1" id="KW-0175">Coiled coil</keyword>
<keyword evidence="2" id="KW-0472">Membrane</keyword>
<accession>A0A5F1YL66</accession>
<dbReference type="GO" id="GO:0006302">
    <property type="term" value="P:double-strand break repair"/>
    <property type="evidence" value="ECO:0007669"/>
    <property type="project" value="InterPro"/>
</dbReference>
<reference evidence="5" key="1">
    <citation type="journal article" date="2019" name="PLoS Negl. Trop. Dis.">
        <title>Revisiting the worldwide diversity of Leptospira species in the environment.</title>
        <authorList>
            <person name="Vincent A.T."/>
            <person name="Schiettekatte O."/>
            <person name="Bourhy P."/>
            <person name="Veyrier F.J."/>
            <person name="Picardeau M."/>
        </authorList>
    </citation>
    <scope>NUCLEOTIDE SEQUENCE [LARGE SCALE GENOMIC DNA]</scope>
    <source>
        <strain evidence="5">201800299</strain>
    </source>
</reference>
<feature type="coiled-coil region" evidence="1">
    <location>
        <begin position="422"/>
        <end position="487"/>
    </location>
</feature>
<dbReference type="InterPro" id="IPR003959">
    <property type="entry name" value="ATPase_AAA_core"/>
</dbReference>